<proteinExistence type="predicted"/>
<feature type="transmembrane region" description="Helical" evidence="1">
    <location>
        <begin position="321"/>
        <end position="342"/>
    </location>
</feature>
<dbReference type="Proteomes" id="UP001430701">
    <property type="component" value="Unassembled WGS sequence"/>
</dbReference>
<feature type="transmembrane region" description="Helical" evidence="1">
    <location>
        <begin position="229"/>
        <end position="249"/>
    </location>
</feature>
<dbReference type="PANTHER" id="PTHR37312">
    <property type="entry name" value="MEMBRANE-BOUND ACYLTRANSFERASE YKRP-RELATED"/>
    <property type="match status" value="1"/>
</dbReference>
<feature type="transmembrane region" description="Helical" evidence="1">
    <location>
        <begin position="170"/>
        <end position="187"/>
    </location>
</feature>
<feature type="transmembrane region" description="Helical" evidence="1">
    <location>
        <begin position="293"/>
        <end position="315"/>
    </location>
</feature>
<dbReference type="GO" id="GO:0016746">
    <property type="term" value="F:acyltransferase activity"/>
    <property type="evidence" value="ECO:0007669"/>
    <property type="project" value="UniProtKB-KW"/>
</dbReference>
<keyword evidence="1" id="KW-1133">Transmembrane helix</keyword>
<evidence type="ECO:0000259" key="2">
    <source>
        <dbReference type="Pfam" id="PF01757"/>
    </source>
</evidence>
<feature type="transmembrane region" description="Helical" evidence="1">
    <location>
        <begin position="261"/>
        <end position="281"/>
    </location>
</feature>
<evidence type="ECO:0000313" key="3">
    <source>
        <dbReference type="EMBL" id="MCD8473688.1"/>
    </source>
</evidence>
<accession>A0ABS8TXT4</accession>
<keyword evidence="3" id="KW-0808">Transferase</keyword>
<reference evidence="3" key="1">
    <citation type="submission" date="2021-11" db="EMBL/GenBank/DDBJ databases">
        <title>Genome sequence of Xylella taiwanensis PLS432.</title>
        <authorList>
            <person name="Weng L.-W."/>
            <person name="Su C.-C."/>
            <person name="Tsai C.-W."/>
            <person name="Kuo C.-H."/>
        </authorList>
    </citation>
    <scope>NUCLEOTIDE SEQUENCE</scope>
    <source>
        <strain evidence="3">PLS432</strain>
    </source>
</reference>
<feature type="transmembrane region" description="Helical" evidence="1">
    <location>
        <begin position="199"/>
        <end position="217"/>
    </location>
</feature>
<keyword evidence="4" id="KW-1185">Reference proteome</keyword>
<feature type="transmembrane region" description="Helical" evidence="1">
    <location>
        <begin position="139"/>
        <end position="158"/>
    </location>
</feature>
<dbReference type="RefSeq" id="WP_230439312.1">
    <property type="nucleotide sequence ID" value="NZ_CP087680.1"/>
</dbReference>
<protein>
    <submittedName>
        <fullName evidence="3">Acyltransferase family protein</fullName>
    </submittedName>
</protein>
<sequence length="361" mass="40694">MNCHERCGWVGRFTSTPASPQGGRDARIDAAKALGMVLVVFGHSKGFPDWFIVLIYSFPVPLFFLLSGWVAGMHTRERGFGERLLQLVRTLLVPYLFFFFLGYLYWLLTRHIGEKAVRWGTHPWWEPLKGLLLGVGADLYVQPALWFLPALFVTALTYHVLSKCVPLPRLVVLTWLASWIWIQWFPGVGTRLPFALDEMPVALFFFVFGAMAARGSWLRLFPKTKRGNLILLAVLLLPWFGLAWCNTKVDMNMLLFGASPLLFYVVALLGTAIVLCVSALVEHCSVVQWIGRNTLLITCTHSLVFFVFSGVLSLLGIKSGVISALLIPVITLYLTPIFRWILMKWMPWSLGASSSVRMPAK</sequence>
<dbReference type="EMBL" id="JAJPPU010000002">
    <property type="protein sequence ID" value="MCD8473688.1"/>
    <property type="molecule type" value="Genomic_DNA"/>
</dbReference>
<gene>
    <name evidence="3" type="ORF">LPH55_09525</name>
</gene>
<keyword evidence="3" id="KW-0012">Acyltransferase</keyword>
<organism evidence="3 4">
    <name type="scientific">Xylella taiwanensis</name>
    <dbReference type="NCBI Taxonomy" id="1444770"/>
    <lineage>
        <taxon>Bacteria</taxon>
        <taxon>Pseudomonadati</taxon>
        <taxon>Pseudomonadota</taxon>
        <taxon>Gammaproteobacteria</taxon>
        <taxon>Lysobacterales</taxon>
        <taxon>Lysobacteraceae</taxon>
        <taxon>Xylella</taxon>
    </lineage>
</organism>
<evidence type="ECO:0000313" key="4">
    <source>
        <dbReference type="Proteomes" id="UP001430701"/>
    </source>
</evidence>
<comment type="caution">
    <text evidence="3">The sequence shown here is derived from an EMBL/GenBank/DDBJ whole genome shotgun (WGS) entry which is preliminary data.</text>
</comment>
<evidence type="ECO:0000256" key="1">
    <source>
        <dbReference type="SAM" id="Phobius"/>
    </source>
</evidence>
<dbReference type="Pfam" id="PF01757">
    <property type="entry name" value="Acyl_transf_3"/>
    <property type="match status" value="1"/>
</dbReference>
<feature type="transmembrane region" description="Helical" evidence="1">
    <location>
        <begin position="50"/>
        <end position="72"/>
    </location>
</feature>
<feature type="transmembrane region" description="Helical" evidence="1">
    <location>
        <begin position="84"/>
        <end position="106"/>
    </location>
</feature>
<feature type="domain" description="Acyltransferase 3" evidence="2">
    <location>
        <begin position="26"/>
        <end position="334"/>
    </location>
</feature>
<dbReference type="PANTHER" id="PTHR37312:SF1">
    <property type="entry name" value="MEMBRANE-BOUND ACYLTRANSFERASE YKRP-RELATED"/>
    <property type="match status" value="1"/>
</dbReference>
<keyword evidence="1" id="KW-0812">Transmembrane</keyword>
<keyword evidence="1" id="KW-0472">Membrane</keyword>
<name>A0ABS8TXT4_9GAMM</name>
<dbReference type="InterPro" id="IPR002656">
    <property type="entry name" value="Acyl_transf_3_dom"/>
</dbReference>
<dbReference type="InterPro" id="IPR052734">
    <property type="entry name" value="Nod_factor_acetyltransferase"/>
</dbReference>